<dbReference type="GO" id="GO:0046872">
    <property type="term" value="F:metal ion binding"/>
    <property type="evidence" value="ECO:0007669"/>
    <property type="project" value="InterPro"/>
</dbReference>
<dbReference type="OrthoDB" id="9806052at2"/>
<dbReference type="RefSeq" id="WP_036486615.1">
    <property type="nucleotide sequence ID" value="NZ_JMQM01000003.1"/>
</dbReference>
<reference evidence="2 3" key="1">
    <citation type="submission" date="2014-05" db="EMBL/GenBank/DDBJ databases">
        <title>Draft Genome Sequence of Nitratireductor basaltis Strain UMTGB225, A Marine Bacterium Isolated from Green Barrel Tunicate.</title>
        <authorList>
            <person name="Gan H.Y."/>
        </authorList>
    </citation>
    <scope>NUCLEOTIDE SEQUENCE [LARGE SCALE GENOMIC DNA]</scope>
    <source>
        <strain evidence="2 3">UMTGB225</strain>
    </source>
</reference>
<dbReference type="GO" id="GO:0045892">
    <property type="term" value="P:negative regulation of DNA-templated transcription"/>
    <property type="evidence" value="ECO:0007669"/>
    <property type="project" value="UniProtKB-ARBA"/>
</dbReference>
<dbReference type="Gene3D" id="1.20.58.1000">
    <property type="entry name" value="Metal-sensitive repressor, helix protomer"/>
    <property type="match status" value="1"/>
</dbReference>
<evidence type="ECO:0000313" key="3">
    <source>
        <dbReference type="Proteomes" id="UP000053675"/>
    </source>
</evidence>
<gene>
    <name evidence="2" type="ORF">EL18_03264</name>
</gene>
<evidence type="ECO:0000256" key="1">
    <source>
        <dbReference type="ARBA" id="ARBA00005260"/>
    </source>
</evidence>
<comment type="similarity">
    <text evidence="1">Belongs to the FrmR/RcnR family.</text>
</comment>
<protein>
    <recommendedName>
        <fullName evidence="4">Regulator protein FrmR</fullName>
    </recommendedName>
</protein>
<dbReference type="CDD" id="cd10153">
    <property type="entry name" value="RcnR-FrmR-like_DUF156"/>
    <property type="match status" value="1"/>
</dbReference>
<dbReference type="eggNOG" id="COG1937">
    <property type="taxonomic scope" value="Bacteria"/>
</dbReference>
<dbReference type="InterPro" id="IPR003735">
    <property type="entry name" value="Metal_Tscrpt_repr"/>
</dbReference>
<dbReference type="STRING" id="472175.EL18_03264"/>
<proteinExistence type="inferred from homology"/>
<keyword evidence="3" id="KW-1185">Reference proteome</keyword>
<dbReference type="PANTHER" id="PTHR33677:SF5">
    <property type="entry name" value="TRANSCRIPTIONAL REPRESSOR FRMR"/>
    <property type="match status" value="1"/>
</dbReference>
<evidence type="ECO:0000313" key="2">
    <source>
        <dbReference type="EMBL" id="KFB08054.1"/>
    </source>
</evidence>
<dbReference type="InterPro" id="IPR038390">
    <property type="entry name" value="Metal_Tscrpt_repr_sf"/>
</dbReference>
<evidence type="ECO:0008006" key="4">
    <source>
        <dbReference type="Google" id="ProtNLM"/>
    </source>
</evidence>
<dbReference type="EMBL" id="JMQM01000003">
    <property type="protein sequence ID" value="KFB08054.1"/>
    <property type="molecule type" value="Genomic_DNA"/>
</dbReference>
<name>A0A084U518_9HYPH</name>
<dbReference type="PANTHER" id="PTHR33677">
    <property type="entry name" value="TRANSCRIPTIONAL REPRESSOR FRMR-RELATED"/>
    <property type="match status" value="1"/>
</dbReference>
<comment type="caution">
    <text evidence="2">The sequence shown here is derived from an EMBL/GenBank/DDBJ whole genome shotgun (WGS) entry which is preliminary data.</text>
</comment>
<accession>A0A084U518</accession>
<dbReference type="PATRIC" id="fig|472175.3.peg.3261"/>
<organism evidence="2 3">
    <name type="scientific">Nitratireductor basaltis</name>
    <dbReference type="NCBI Taxonomy" id="472175"/>
    <lineage>
        <taxon>Bacteria</taxon>
        <taxon>Pseudomonadati</taxon>
        <taxon>Pseudomonadota</taxon>
        <taxon>Alphaproteobacteria</taxon>
        <taxon>Hyphomicrobiales</taxon>
        <taxon>Phyllobacteriaceae</taxon>
        <taxon>Nitratireductor</taxon>
    </lineage>
</organism>
<dbReference type="AlphaFoldDB" id="A0A084U518"/>
<dbReference type="GO" id="GO:0003677">
    <property type="term" value="F:DNA binding"/>
    <property type="evidence" value="ECO:0007669"/>
    <property type="project" value="InterPro"/>
</dbReference>
<sequence length="88" mass="9826">MPNRPEDKKRILTRVRRIKGQCEALERALEEGAPCGGILQQIAAVRGGMNGLMAEVLEAHIRDEFGGERADAHEKIQDLMALVRSYLK</sequence>
<dbReference type="Proteomes" id="UP000053675">
    <property type="component" value="Unassembled WGS sequence"/>
</dbReference>
<dbReference type="Pfam" id="PF02583">
    <property type="entry name" value="Trns_repr_metal"/>
    <property type="match status" value="1"/>
</dbReference>